<feature type="non-terminal residue" evidence="2">
    <location>
        <position position="1"/>
    </location>
</feature>
<feature type="region of interest" description="Disordered" evidence="1">
    <location>
        <begin position="1"/>
        <end position="24"/>
    </location>
</feature>
<feature type="compositionally biased region" description="Basic and acidic residues" evidence="1">
    <location>
        <begin position="12"/>
        <end position="24"/>
    </location>
</feature>
<organism evidence="2">
    <name type="scientific">marine sediment metagenome</name>
    <dbReference type="NCBI Taxonomy" id="412755"/>
    <lineage>
        <taxon>unclassified sequences</taxon>
        <taxon>metagenomes</taxon>
        <taxon>ecological metagenomes</taxon>
    </lineage>
</organism>
<name>X1S4S0_9ZZZZ</name>
<evidence type="ECO:0000256" key="1">
    <source>
        <dbReference type="SAM" id="MobiDB-lite"/>
    </source>
</evidence>
<dbReference type="EMBL" id="BARW01007598">
    <property type="protein sequence ID" value="GAI88012.1"/>
    <property type="molecule type" value="Genomic_DNA"/>
</dbReference>
<reference evidence="2" key="1">
    <citation type="journal article" date="2014" name="Front. Microbiol.">
        <title>High frequency of phylogenetically diverse reductive dehalogenase-homologous genes in deep subseafloor sedimentary metagenomes.</title>
        <authorList>
            <person name="Kawai M."/>
            <person name="Futagami T."/>
            <person name="Toyoda A."/>
            <person name="Takaki Y."/>
            <person name="Nishi S."/>
            <person name="Hori S."/>
            <person name="Arai W."/>
            <person name="Tsubouchi T."/>
            <person name="Morono Y."/>
            <person name="Uchiyama I."/>
            <person name="Ito T."/>
            <person name="Fujiyama A."/>
            <person name="Inagaki F."/>
            <person name="Takami H."/>
        </authorList>
    </citation>
    <scope>NUCLEOTIDE SEQUENCE</scope>
    <source>
        <strain evidence="2">Expedition CK06-06</strain>
    </source>
</reference>
<sequence length="140" mass="16167">GNFSRAVSGALKEAERKSDDLKEEMKSLEFQKENAFQSPPKEWIDHRLKHLHETLSKNTVSSALALKGILGTIQLEPISDEGSDFYQIINGDEKKFKPYYIAHTKIQTLALLDERHKSSNWLHWRRGWDSNPRSTFEALN</sequence>
<dbReference type="AlphaFoldDB" id="X1S4S0"/>
<proteinExistence type="predicted"/>
<protein>
    <submittedName>
        <fullName evidence="2">Uncharacterized protein</fullName>
    </submittedName>
</protein>
<gene>
    <name evidence="2" type="ORF">S12H4_15776</name>
</gene>
<accession>X1S4S0</accession>
<evidence type="ECO:0000313" key="2">
    <source>
        <dbReference type="EMBL" id="GAI88012.1"/>
    </source>
</evidence>
<comment type="caution">
    <text evidence="2">The sequence shown here is derived from an EMBL/GenBank/DDBJ whole genome shotgun (WGS) entry which is preliminary data.</text>
</comment>